<dbReference type="EMBL" id="JBHUJD010000012">
    <property type="protein sequence ID" value="MFD2310865.1"/>
    <property type="molecule type" value="Genomic_DNA"/>
</dbReference>
<dbReference type="Gene3D" id="3.10.20.310">
    <property type="entry name" value="membrane protein fhac"/>
    <property type="match status" value="1"/>
</dbReference>
<dbReference type="PANTHER" id="PTHR34597">
    <property type="entry name" value="SLR1661 PROTEIN"/>
    <property type="match status" value="1"/>
</dbReference>
<organism evidence="8 9">
    <name type="scientific">Microbulbifer halophilus</name>
    <dbReference type="NCBI Taxonomy" id="453963"/>
    <lineage>
        <taxon>Bacteria</taxon>
        <taxon>Pseudomonadati</taxon>
        <taxon>Pseudomonadota</taxon>
        <taxon>Gammaproteobacteria</taxon>
        <taxon>Cellvibrionales</taxon>
        <taxon>Microbulbiferaceae</taxon>
        <taxon>Microbulbifer</taxon>
    </lineage>
</organism>
<dbReference type="InterPro" id="IPR027282">
    <property type="entry name" value="TPS"/>
</dbReference>
<feature type="domain" description="Polypeptide-transport-associated ShlB-type" evidence="6">
    <location>
        <begin position="62"/>
        <end position="141"/>
    </location>
</feature>
<keyword evidence="1" id="KW-1134">Transmembrane beta strand</keyword>
<keyword evidence="2" id="KW-0812">Transmembrane</keyword>
<dbReference type="PIRSF" id="PIRSF029745">
    <property type="entry name" value="FhaC"/>
    <property type="match status" value="1"/>
</dbReference>
<dbReference type="PANTHER" id="PTHR34597:SF3">
    <property type="entry name" value="OUTER MEMBRANE TRANSPORTER CDIB"/>
    <property type="match status" value="1"/>
</dbReference>
<dbReference type="RefSeq" id="WP_265720917.1">
    <property type="nucleotide sequence ID" value="NZ_JAPIVK010000007.1"/>
</dbReference>
<evidence type="ECO:0000256" key="1">
    <source>
        <dbReference type="ARBA" id="ARBA00022452"/>
    </source>
</evidence>
<dbReference type="Gene3D" id="2.40.160.50">
    <property type="entry name" value="membrane protein fhac: a member of the omp85/tpsb transporter family"/>
    <property type="match status" value="1"/>
</dbReference>
<dbReference type="Pfam" id="PF08479">
    <property type="entry name" value="POTRA_2"/>
    <property type="match status" value="1"/>
</dbReference>
<comment type="caution">
    <text evidence="8">The sequence shown here is derived from an EMBL/GenBank/DDBJ whole genome shotgun (WGS) entry which is preliminary data.</text>
</comment>
<dbReference type="InterPro" id="IPR035251">
    <property type="entry name" value="ShlB_POTRA"/>
</dbReference>
<dbReference type="InterPro" id="IPR013686">
    <property type="entry name" value="Polypept-transport_assoc_ShlB"/>
</dbReference>
<protein>
    <submittedName>
        <fullName evidence="8">ShlB/FhaC/HecB family hemolysin secretion/activation protein</fullName>
    </submittedName>
</protein>
<reference evidence="9" key="1">
    <citation type="journal article" date="2019" name="Int. J. Syst. Evol. Microbiol.">
        <title>The Global Catalogue of Microorganisms (GCM) 10K type strain sequencing project: providing services to taxonomists for standard genome sequencing and annotation.</title>
        <authorList>
            <consortium name="The Broad Institute Genomics Platform"/>
            <consortium name="The Broad Institute Genome Sequencing Center for Infectious Disease"/>
            <person name="Wu L."/>
            <person name="Ma J."/>
        </authorList>
    </citation>
    <scope>NUCLEOTIDE SEQUENCE [LARGE SCALE GENOMIC DNA]</scope>
    <source>
        <strain evidence="9">KCTC 12848</strain>
    </source>
</reference>
<accession>A0ABW5EEU9</accession>
<dbReference type="InterPro" id="IPR005565">
    <property type="entry name" value="Hemolysn_activator_HlyB_C"/>
</dbReference>
<evidence type="ECO:0000313" key="9">
    <source>
        <dbReference type="Proteomes" id="UP001597425"/>
    </source>
</evidence>
<keyword evidence="3" id="KW-0998">Cell outer membrane</keyword>
<sequence>MSVIAGAQSPAPGESHARELQRQQQRERALRGQNEPEADVRLNQPDSVAKAESIPTEETPCFPIREILLEGEEAHRFRWALKAADPAEDPATGHCLGTAGINIVMERVQNAIIARGYVTTRVLAAPQDLNSGTLTLTLVPGRISEIRFADGTDPRANFRNALPAETGELLNLRDIEQGLENFQRVPTVAADIRIAPADRAAGPGKSNLLIAWEQPSLVRTSVSLDDSGSESTGKLQAGATLSVDNGWMLNDLFYINLGHSVFNGGGKSTDNWTAHYEVPYGYWLWGTTVSSYDYRQTVVGPYASYTYSGTSRNAELRASRLLFRDADSKTGAYARGWWRKSHSFIDDTRILAQSRRTAGWEAGFTHKQFWGAATLNASLAYRRGTGALGAQPAPEENFGEGTSRMKMITASARLDLPFRIGRRQLRYNGSWRAQWNRTRLVPQDRFAIGGRYTVRGFDGETTLTAERGWLLRNELSLVLGGGQQVYLGLDYGRIAGPAADWQLGNELAGAALGLRGGWGRFRWDTFAGTPIEKPRGFPASGISAGFSMNASF</sequence>
<feature type="domain" description="ShlB POTRA" evidence="7">
    <location>
        <begin position="142"/>
        <end position="196"/>
    </location>
</feature>
<evidence type="ECO:0000256" key="2">
    <source>
        <dbReference type="ARBA" id="ARBA00022692"/>
    </source>
</evidence>
<feature type="region of interest" description="Disordered" evidence="4">
    <location>
        <begin position="1"/>
        <end position="56"/>
    </location>
</feature>
<dbReference type="Pfam" id="PF03865">
    <property type="entry name" value="ShlB"/>
    <property type="match status" value="1"/>
</dbReference>
<gene>
    <name evidence="8" type="ORF">ACFSKX_10600</name>
</gene>
<name>A0ABW5EEU9_9GAMM</name>
<dbReference type="InterPro" id="IPR051544">
    <property type="entry name" value="TPS_OM_transporter"/>
</dbReference>
<evidence type="ECO:0000256" key="3">
    <source>
        <dbReference type="ARBA" id="ARBA00023237"/>
    </source>
</evidence>
<evidence type="ECO:0000259" key="6">
    <source>
        <dbReference type="Pfam" id="PF08479"/>
    </source>
</evidence>
<evidence type="ECO:0000259" key="7">
    <source>
        <dbReference type="Pfam" id="PF17287"/>
    </source>
</evidence>
<dbReference type="Proteomes" id="UP001597425">
    <property type="component" value="Unassembled WGS sequence"/>
</dbReference>
<proteinExistence type="predicted"/>
<evidence type="ECO:0000256" key="4">
    <source>
        <dbReference type="SAM" id="MobiDB-lite"/>
    </source>
</evidence>
<keyword evidence="1" id="KW-0472">Membrane</keyword>
<evidence type="ECO:0000259" key="5">
    <source>
        <dbReference type="Pfam" id="PF03865"/>
    </source>
</evidence>
<keyword evidence="9" id="KW-1185">Reference proteome</keyword>
<dbReference type="Pfam" id="PF17287">
    <property type="entry name" value="POTRA_3"/>
    <property type="match status" value="1"/>
</dbReference>
<feature type="domain" description="Haemolysin activator HlyB C-terminal" evidence="5">
    <location>
        <begin position="204"/>
        <end position="516"/>
    </location>
</feature>
<feature type="compositionally biased region" description="Basic and acidic residues" evidence="4">
    <location>
        <begin position="15"/>
        <end position="30"/>
    </location>
</feature>
<evidence type="ECO:0000313" key="8">
    <source>
        <dbReference type="EMBL" id="MFD2310865.1"/>
    </source>
</evidence>